<keyword evidence="5" id="KW-0410">Iron transport</keyword>
<keyword evidence="20" id="KW-1185">Reference proteome</keyword>
<feature type="domain" description="TonB-dependent receptor-like beta-barrel" evidence="17">
    <location>
        <begin position="239"/>
        <end position="672"/>
    </location>
</feature>
<keyword evidence="10 15" id="KW-0798">TonB box</keyword>
<feature type="domain" description="TonB-dependent receptor plug" evidence="18">
    <location>
        <begin position="66"/>
        <end position="167"/>
    </location>
</feature>
<dbReference type="PANTHER" id="PTHR32552">
    <property type="entry name" value="FERRICHROME IRON RECEPTOR-RELATED"/>
    <property type="match status" value="1"/>
</dbReference>
<evidence type="ECO:0000256" key="4">
    <source>
        <dbReference type="ARBA" id="ARBA00022452"/>
    </source>
</evidence>
<sequence>MTTPRTRALLAGASLVCLAAAAQAQSTADLIVLDNIVLTGRGDPLDPVDGYVAPSSQTATKSGTPLLQTPASISVLTGEQIEDQGGTNLGDVLGYTSGVTAQPFGTDPRFDAPSIRGFGGENAQYLNGLRLLRELGSPSFEIYSLERIEILKGPSSVLYGSGTPGGIINQVQKRAQGVDFGEVGIGFGDPKATEGFIDVNRTLGDNHAVRVTGVVRETEEDVEDLTNERGYVGLATRSDLGEGVTLQFLGSYQQDNPITPAGVPYDLVGKADDEDLREFYAGDPDDDESDREVLNLGFELEQDFGNGWALNSGFRYQKFDWDYTGFYVNNTVADGDTITRGGNHTVEDSETLNIDTRLTGEVSTGAALHRLLFGLDVRQYDIEESTDFLTADSISFSDPSYGGANLSAPWFSSTDDLTQRQIGAYVQDEIEIGALSISAALRHDWVEIEGESWTNFAGTTYIDQSSESTTGRLGVSYLFATGIAPYLSYSTSFDPVVGTDIDGRALDPTEAEQWEAGVKYQPAGYDALFTAAVFRIDQSNVSTSVTENGITGTRQLGKVRSEGVELEAVASLAEGWNLRGAYTWLDTDIREGDNEGHDLRNAPVHNASLWLNREFTGGAVDGLTLGGGVRYIGERYGDDANLYALEDVTVFDLQAAYELTENAHLSVNVTNLTDEAYVANCGSFGCYYGDGRTLQAKLTYKW</sequence>
<accession>A0A8J6YZY4</accession>
<dbReference type="GO" id="GO:0015891">
    <property type="term" value="P:siderophore transport"/>
    <property type="evidence" value="ECO:0007669"/>
    <property type="project" value="InterPro"/>
</dbReference>
<keyword evidence="12 19" id="KW-0675">Receptor</keyword>
<evidence type="ECO:0000256" key="12">
    <source>
        <dbReference type="ARBA" id="ARBA00023170"/>
    </source>
</evidence>
<reference evidence="19" key="1">
    <citation type="submission" date="2020-09" db="EMBL/GenBank/DDBJ databases">
        <title>A novel bacterium of genus Mangrovicoccus, isolated from South China Sea.</title>
        <authorList>
            <person name="Huang H."/>
            <person name="Mo K."/>
            <person name="Hu Y."/>
        </authorList>
    </citation>
    <scope>NUCLEOTIDE SEQUENCE</scope>
    <source>
        <strain evidence="19">HB182678</strain>
    </source>
</reference>
<dbReference type="PROSITE" id="PS52016">
    <property type="entry name" value="TONB_DEPENDENT_REC_3"/>
    <property type="match status" value="1"/>
</dbReference>
<keyword evidence="3 14" id="KW-0813">Transport</keyword>
<evidence type="ECO:0000256" key="16">
    <source>
        <dbReference type="SAM" id="SignalP"/>
    </source>
</evidence>
<evidence type="ECO:0000256" key="13">
    <source>
        <dbReference type="ARBA" id="ARBA00023237"/>
    </source>
</evidence>
<proteinExistence type="inferred from homology"/>
<feature type="chain" id="PRO_5035173055" evidence="16">
    <location>
        <begin position="25"/>
        <end position="702"/>
    </location>
</feature>
<keyword evidence="11 14" id="KW-0472">Membrane</keyword>
<evidence type="ECO:0000256" key="9">
    <source>
        <dbReference type="ARBA" id="ARBA00023065"/>
    </source>
</evidence>
<evidence type="ECO:0000256" key="7">
    <source>
        <dbReference type="ARBA" id="ARBA00022729"/>
    </source>
</evidence>
<evidence type="ECO:0000256" key="1">
    <source>
        <dbReference type="ARBA" id="ARBA00004571"/>
    </source>
</evidence>
<dbReference type="Pfam" id="PF07715">
    <property type="entry name" value="Plug"/>
    <property type="match status" value="1"/>
</dbReference>
<keyword evidence="6 14" id="KW-0812">Transmembrane</keyword>
<dbReference type="GO" id="GO:0009279">
    <property type="term" value="C:cell outer membrane"/>
    <property type="evidence" value="ECO:0007669"/>
    <property type="project" value="UniProtKB-SubCell"/>
</dbReference>
<dbReference type="SUPFAM" id="SSF56935">
    <property type="entry name" value="Porins"/>
    <property type="match status" value="1"/>
</dbReference>
<dbReference type="EMBL" id="JACVXA010000062">
    <property type="protein sequence ID" value="MBE3639874.1"/>
    <property type="molecule type" value="Genomic_DNA"/>
</dbReference>
<dbReference type="InterPro" id="IPR039426">
    <property type="entry name" value="TonB-dep_rcpt-like"/>
</dbReference>
<dbReference type="InterPro" id="IPR000531">
    <property type="entry name" value="Beta-barrel_TonB"/>
</dbReference>
<evidence type="ECO:0000313" key="20">
    <source>
        <dbReference type="Proteomes" id="UP000609121"/>
    </source>
</evidence>
<organism evidence="19 20">
    <name type="scientific">Mangrovicoccus algicola</name>
    <dbReference type="NCBI Taxonomy" id="2771008"/>
    <lineage>
        <taxon>Bacteria</taxon>
        <taxon>Pseudomonadati</taxon>
        <taxon>Pseudomonadota</taxon>
        <taxon>Alphaproteobacteria</taxon>
        <taxon>Rhodobacterales</taxon>
        <taxon>Paracoccaceae</taxon>
        <taxon>Mangrovicoccus</taxon>
    </lineage>
</organism>
<keyword evidence="8" id="KW-0408">Iron</keyword>
<evidence type="ECO:0000259" key="17">
    <source>
        <dbReference type="Pfam" id="PF00593"/>
    </source>
</evidence>
<comment type="caution">
    <text evidence="19">The sequence shown here is derived from an EMBL/GenBank/DDBJ whole genome shotgun (WGS) entry which is preliminary data.</text>
</comment>
<dbReference type="RefSeq" id="WP_193185051.1">
    <property type="nucleotide sequence ID" value="NZ_JACVXA010000062.1"/>
</dbReference>
<dbReference type="FunFam" id="2.170.130.10:FF:000001">
    <property type="entry name" value="Catecholate siderophore TonB-dependent receptor"/>
    <property type="match status" value="1"/>
</dbReference>
<evidence type="ECO:0000256" key="3">
    <source>
        <dbReference type="ARBA" id="ARBA00022448"/>
    </source>
</evidence>
<feature type="signal peptide" evidence="16">
    <location>
        <begin position="1"/>
        <end position="24"/>
    </location>
</feature>
<dbReference type="CDD" id="cd01347">
    <property type="entry name" value="ligand_gated_channel"/>
    <property type="match status" value="1"/>
</dbReference>
<dbReference type="AlphaFoldDB" id="A0A8J6YZY4"/>
<evidence type="ECO:0000259" key="18">
    <source>
        <dbReference type="Pfam" id="PF07715"/>
    </source>
</evidence>
<evidence type="ECO:0000256" key="5">
    <source>
        <dbReference type="ARBA" id="ARBA00022496"/>
    </source>
</evidence>
<dbReference type="Pfam" id="PF00593">
    <property type="entry name" value="TonB_dep_Rec_b-barrel"/>
    <property type="match status" value="1"/>
</dbReference>
<dbReference type="Gene3D" id="2.170.130.10">
    <property type="entry name" value="TonB-dependent receptor, plug domain"/>
    <property type="match status" value="1"/>
</dbReference>
<dbReference type="InterPro" id="IPR037066">
    <property type="entry name" value="Plug_dom_sf"/>
</dbReference>
<evidence type="ECO:0000256" key="10">
    <source>
        <dbReference type="ARBA" id="ARBA00023077"/>
    </source>
</evidence>
<dbReference type="PANTHER" id="PTHR32552:SF68">
    <property type="entry name" value="FERRICHROME OUTER MEMBRANE TRANSPORTER_PHAGE RECEPTOR"/>
    <property type="match status" value="1"/>
</dbReference>
<evidence type="ECO:0000256" key="11">
    <source>
        <dbReference type="ARBA" id="ARBA00023136"/>
    </source>
</evidence>
<evidence type="ECO:0000256" key="15">
    <source>
        <dbReference type="RuleBase" id="RU003357"/>
    </source>
</evidence>
<protein>
    <submittedName>
        <fullName evidence="19">TonB-dependent siderophore receptor</fullName>
    </submittedName>
</protein>
<comment type="subcellular location">
    <subcellularLocation>
        <location evidence="1 14">Cell outer membrane</location>
        <topology evidence="1 14">Multi-pass membrane protein</topology>
    </subcellularLocation>
</comment>
<comment type="similarity">
    <text evidence="2 14 15">Belongs to the TonB-dependent receptor family.</text>
</comment>
<gene>
    <name evidence="19" type="ORF">ICN82_16855</name>
</gene>
<keyword evidence="7 16" id="KW-0732">Signal</keyword>
<keyword evidence="13 14" id="KW-0998">Cell outer membrane</keyword>
<dbReference type="NCBIfam" id="TIGR01783">
    <property type="entry name" value="TonB-siderophor"/>
    <property type="match status" value="1"/>
</dbReference>
<dbReference type="InterPro" id="IPR010105">
    <property type="entry name" value="TonB_sidphr_rcpt"/>
</dbReference>
<keyword evidence="9" id="KW-0406">Ion transport</keyword>
<dbReference type="GO" id="GO:0015344">
    <property type="term" value="F:siderophore uptake transmembrane transporter activity"/>
    <property type="evidence" value="ECO:0007669"/>
    <property type="project" value="TreeGrafter"/>
</dbReference>
<name>A0A8J6YZY4_9RHOB</name>
<evidence type="ECO:0000256" key="2">
    <source>
        <dbReference type="ARBA" id="ARBA00009810"/>
    </source>
</evidence>
<dbReference type="GO" id="GO:0038023">
    <property type="term" value="F:signaling receptor activity"/>
    <property type="evidence" value="ECO:0007669"/>
    <property type="project" value="InterPro"/>
</dbReference>
<evidence type="ECO:0000256" key="14">
    <source>
        <dbReference type="PROSITE-ProRule" id="PRU01360"/>
    </source>
</evidence>
<keyword evidence="4 14" id="KW-1134">Transmembrane beta strand</keyword>
<evidence type="ECO:0000313" key="19">
    <source>
        <dbReference type="EMBL" id="MBE3639874.1"/>
    </source>
</evidence>
<dbReference type="InterPro" id="IPR012910">
    <property type="entry name" value="Plug_dom"/>
</dbReference>
<evidence type="ECO:0000256" key="6">
    <source>
        <dbReference type="ARBA" id="ARBA00022692"/>
    </source>
</evidence>
<dbReference type="Gene3D" id="2.40.170.20">
    <property type="entry name" value="TonB-dependent receptor, beta-barrel domain"/>
    <property type="match status" value="1"/>
</dbReference>
<evidence type="ECO:0000256" key="8">
    <source>
        <dbReference type="ARBA" id="ARBA00023004"/>
    </source>
</evidence>
<dbReference type="Proteomes" id="UP000609121">
    <property type="component" value="Unassembled WGS sequence"/>
</dbReference>
<dbReference type="InterPro" id="IPR036942">
    <property type="entry name" value="Beta-barrel_TonB_sf"/>
</dbReference>